<dbReference type="EMBL" id="GGFK01015292">
    <property type="protein sequence ID" value="MBW48613.1"/>
    <property type="molecule type" value="Transcribed_RNA"/>
</dbReference>
<organism evidence="2">
    <name type="scientific">Anopheles triannulatus</name>
    <dbReference type="NCBI Taxonomy" id="58253"/>
    <lineage>
        <taxon>Eukaryota</taxon>
        <taxon>Metazoa</taxon>
        <taxon>Ecdysozoa</taxon>
        <taxon>Arthropoda</taxon>
        <taxon>Hexapoda</taxon>
        <taxon>Insecta</taxon>
        <taxon>Pterygota</taxon>
        <taxon>Neoptera</taxon>
        <taxon>Endopterygota</taxon>
        <taxon>Diptera</taxon>
        <taxon>Nematocera</taxon>
        <taxon>Culicoidea</taxon>
        <taxon>Culicidae</taxon>
        <taxon>Anophelinae</taxon>
        <taxon>Anopheles</taxon>
    </lineage>
</organism>
<proteinExistence type="predicted"/>
<protein>
    <submittedName>
        <fullName evidence="2">Putative secreted protein</fullName>
    </submittedName>
</protein>
<evidence type="ECO:0000313" key="2">
    <source>
        <dbReference type="EMBL" id="MBW48613.1"/>
    </source>
</evidence>
<name>A0A2M4B6D5_9DIPT</name>
<dbReference type="AlphaFoldDB" id="A0A2M4B6D5"/>
<feature type="chain" id="PRO_5014979803" evidence="1">
    <location>
        <begin position="25"/>
        <end position="101"/>
    </location>
</feature>
<feature type="signal peptide" evidence="1">
    <location>
        <begin position="1"/>
        <end position="24"/>
    </location>
</feature>
<sequence length="101" mass="11193">MVCTDLVLLLAILDFFCIFSRSRCRLLNNAQTSRERTRGRVRSDIWLRLRATTDAPGVLALSYFILGPGSGCRTNSLFIAESGSDWVYGSSDRSGTMPGVR</sequence>
<accession>A0A2M4B6D5</accession>
<keyword evidence="1" id="KW-0732">Signal</keyword>
<evidence type="ECO:0000256" key="1">
    <source>
        <dbReference type="SAM" id="SignalP"/>
    </source>
</evidence>
<reference evidence="2" key="1">
    <citation type="submission" date="2018-01" db="EMBL/GenBank/DDBJ databases">
        <title>An insight into the sialome of Amazonian anophelines.</title>
        <authorList>
            <person name="Ribeiro J.M."/>
            <person name="Scarpassa V."/>
            <person name="Calvo E."/>
        </authorList>
    </citation>
    <scope>NUCLEOTIDE SEQUENCE</scope>
    <source>
        <tissue evidence="2">Salivary glands</tissue>
    </source>
</reference>